<dbReference type="GO" id="GO:0016787">
    <property type="term" value="F:hydrolase activity"/>
    <property type="evidence" value="ECO:0007669"/>
    <property type="project" value="InterPro"/>
</dbReference>
<dbReference type="PIRSF" id="PIRSF010386">
    <property type="entry name" value="RocB"/>
    <property type="match status" value="1"/>
</dbReference>
<dbReference type="InterPro" id="IPR012166">
    <property type="entry name" value="Uncharacterised_RocB"/>
</dbReference>
<name>A0A0S2ZNQ5_9FUSO</name>
<reference evidence="1 2" key="1">
    <citation type="submission" date="2015-11" db="EMBL/GenBank/DDBJ databases">
        <authorList>
            <person name="Zhang Y."/>
            <person name="Guo Z."/>
        </authorList>
    </citation>
    <scope>NUCLEOTIDE SEQUENCE [LARGE SCALE GENOMIC DNA]</scope>
    <source>
        <strain evidence="1 2">ChDC F174</strain>
    </source>
</reference>
<accession>A0A0S2ZNQ5</accession>
<sequence length="553" mass="62582">MSFVNERISKRIEELAIQLTNIFSVVDTKGEIDISEKVYEIMGNIPYFKENPKDLFYVSANDTLGRKSVVAILRGKKQSKKTVVLIGHTDTVGISDYGELAEYANDPYKLAEGFKHIKLDDVVRKDLESGDFLFGRGIFDMKSGDAVIINLFEEVAKDLDNFEGNLIYAAVCDEEANSSGMLSVVPKLVELQEKEGLEYLALLDTDYITAEFIGDESKNIYIGTVGKLMPSFFVVGKETHVGESFNGIDPNEISSAIMTRVNMNTEFCDIVDGEVSLPPISLYQRDQKPEYSVQVGKTAVLYFNYATHMSTPDMVLEKMKKAAFEAFDSVVTKLNKQYEVFCSMSSNRTYKKLPWEARVLSYTELLEKVREEKPDIDDVLANYSKELLKDESIDTRVFAQRMVEKLQASWKDQNPLVVVYFSPPYYPHIYIDGTNPKDKALIDAVDNAVKTTKTDYKLAYKKFFPYISDLSYGAAPKDPAIIASLKNNMPGFGVKYSLPLEDMQKLSLPVLDIGCFGYDAHKFTERVEKKYSYTVTPELVYKTVMKLLNNEIL</sequence>
<gene>
    <name evidence="1" type="ORF">RN87_08650</name>
</gene>
<dbReference type="Gene3D" id="3.40.630.10">
    <property type="entry name" value="Zn peptidases"/>
    <property type="match status" value="1"/>
</dbReference>
<dbReference type="KEGG" id="fhw:RN87_08650"/>
<proteinExistence type="predicted"/>
<dbReference type="Pfam" id="PF01546">
    <property type="entry name" value="Peptidase_M20"/>
    <property type="match status" value="1"/>
</dbReference>
<dbReference type="SUPFAM" id="SSF53187">
    <property type="entry name" value="Zn-dependent exopeptidases"/>
    <property type="match status" value="1"/>
</dbReference>
<dbReference type="RefSeq" id="WP_005917036.1">
    <property type="nucleotide sequence ID" value="NZ_ATKF01000036.1"/>
</dbReference>
<dbReference type="AlphaFoldDB" id="A0A0S2ZNQ5"/>
<dbReference type="InterPro" id="IPR002933">
    <property type="entry name" value="Peptidase_M20"/>
</dbReference>
<dbReference type="EMBL" id="CP013331">
    <property type="protein sequence ID" value="ALQ40594.1"/>
    <property type="molecule type" value="Genomic_DNA"/>
</dbReference>
<evidence type="ECO:0000313" key="1">
    <source>
        <dbReference type="EMBL" id="ALQ40594.1"/>
    </source>
</evidence>
<dbReference type="PANTHER" id="PTHR43808">
    <property type="entry name" value="ACETYLORNITHINE DEACETYLASE"/>
    <property type="match status" value="1"/>
</dbReference>
<organism evidence="1">
    <name type="scientific">Fusobacterium hwasookii ChDC F174</name>
    <dbReference type="NCBI Taxonomy" id="1307442"/>
    <lineage>
        <taxon>Bacteria</taxon>
        <taxon>Fusobacteriati</taxon>
        <taxon>Fusobacteriota</taxon>
        <taxon>Fusobacteriia</taxon>
        <taxon>Fusobacteriales</taxon>
        <taxon>Fusobacteriaceae</taxon>
        <taxon>Fusobacterium</taxon>
    </lineage>
</organism>
<dbReference type="OrthoDB" id="9815360at2"/>
<dbReference type="Proteomes" id="UP000063275">
    <property type="component" value="Chromosome"/>
</dbReference>
<protein>
    <submittedName>
        <fullName evidence="1">Peptidase M20</fullName>
    </submittedName>
</protein>
<evidence type="ECO:0000313" key="2">
    <source>
        <dbReference type="Proteomes" id="UP000063275"/>
    </source>
</evidence>
<dbReference type="InterPro" id="IPR050072">
    <property type="entry name" value="Peptidase_M20A"/>
</dbReference>
<dbReference type="PANTHER" id="PTHR43808:SF27">
    <property type="entry name" value="PROTEIN ROCB"/>
    <property type="match status" value="1"/>
</dbReference>
<dbReference type="GeneID" id="60659788"/>